<feature type="region of interest" description="Disordered" evidence="3">
    <location>
        <begin position="1"/>
        <end position="31"/>
    </location>
</feature>
<gene>
    <name evidence="5" type="ORF">DWB85_06260</name>
</gene>
<dbReference type="PANTHER" id="PTHR10794">
    <property type="entry name" value="ABHYDROLASE DOMAIN-CONTAINING PROTEIN"/>
    <property type="match status" value="1"/>
</dbReference>
<dbReference type="PANTHER" id="PTHR10794:SF63">
    <property type="entry name" value="ALPHA_BETA HYDROLASE 1, ISOFORM A"/>
    <property type="match status" value="1"/>
</dbReference>
<feature type="domain" description="AB hydrolase-1" evidence="4">
    <location>
        <begin position="93"/>
        <end position="210"/>
    </location>
</feature>
<evidence type="ECO:0000313" key="6">
    <source>
        <dbReference type="Proteomes" id="UP000265509"/>
    </source>
</evidence>
<feature type="active site" description="Charge relay system" evidence="2">
    <location>
        <position position="323"/>
    </location>
</feature>
<evidence type="ECO:0000259" key="4">
    <source>
        <dbReference type="Pfam" id="PF00561"/>
    </source>
</evidence>
<reference evidence="5 6" key="1">
    <citation type="submission" date="2018-07" db="EMBL/GenBank/DDBJ databases">
        <title>Halioglobus sp. genome submission.</title>
        <authorList>
            <person name="Ye M.-Q."/>
            <person name="Du Z.-J."/>
        </authorList>
    </citation>
    <scope>NUCLEOTIDE SEQUENCE [LARGE SCALE GENOMIC DNA]</scope>
    <source>
        <strain evidence="5 6">U0301</strain>
    </source>
</reference>
<dbReference type="AlphaFoldDB" id="A0A3L7DZC2"/>
<dbReference type="GO" id="GO:0034338">
    <property type="term" value="F:short-chain carboxylesterase activity"/>
    <property type="evidence" value="ECO:0007669"/>
    <property type="project" value="TreeGrafter"/>
</dbReference>
<dbReference type="InterPro" id="IPR000073">
    <property type="entry name" value="AB_hydrolase_1"/>
</dbReference>
<sequence>MTCKWPLRPSAGPRPSSNRPDARPVTGFNPPPLLRNAHVQTLISSTPLRSWPLRRRTRDLQAAAEDVILQCSDGIRLHGLYNPHPVANRGLAILLHGWEGDAESSYQLSNAWSLHRAGFAVFRLHLRDHGPSHALNPELYNSVRLQEIIDAVSQIRRLYPQPKTFLAGHSLGGNFALRLAAKAPAQGLRLDRVVAVCPVLDPWRTMRELEQGSQIYHRYFVHRWKRSLKIKLEHFPELGYGDSLLEMETLADMNAYFVPRYTGFDDPRSYYDAYALTGDTLAGLEIPCHLILSQDDPMIPCDDLDRVARSDALHIETPRYGGHCGFLMNWRLDGWIDQRLLELFR</sequence>
<dbReference type="SUPFAM" id="SSF53474">
    <property type="entry name" value="alpha/beta-Hydrolases"/>
    <property type="match status" value="1"/>
</dbReference>
<comment type="caution">
    <text evidence="5">The sequence shown here is derived from an EMBL/GenBank/DDBJ whole genome shotgun (WGS) entry which is preliminary data.</text>
</comment>
<dbReference type="PIRSF" id="PIRSF005211">
    <property type="entry name" value="Ab_hydro_YheT"/>
    <property type="match status" value="1"/>
</dbReference>
<comment type="similarity">
    <text evidence="1">Belongs to the AB hydrolase superfamily. AB hydrolase 4 family.</text>
</comment>
<protein>
    <submittedName>
        <fullName evidence="5">Alpha/beta fold hydrolase</fullName>
    </submittedName>
</protein>
<feature type="active site" description="Charge relay system" evidence="2">
    <location>
        <position position="170"/>
    </location>
</feature>
<dbReference type="InterPro" id="IPR012020">
    <property type="entry name" value="ABHD4"/>
</dbReference>
<dbReference type="GO" id="GO:0047372">
    <property type="term" value="F:monoacylglycerol lipase activity"/>
    <property type="evidence" value="ECO:0007669"/>
    <property type="project" value="TreeGrafter"/>
</dbReference>
<dbReference type="InterPro" id="IPR050960">
    <property type="entry name" value="AB_hydrolase_4_sf"/>
</dbReference>
<feature type="active site" description="Charge relay system" evidence="2">
    <location>
        <position position="296"/>
    </location>
</feature>
<evidence type="ECO:0000256" key="1">
    <source>
        <dbReference type="ARBA" id="ARBA00010884"/>
    </source>
</evidence>
<evidence type="ECO:0000256" key="3">
    <source>
        <dbReference type="SAM" id="MobiDB-lite"/>
    </source>
</evidence>
<evidence type="ECO:0000313" key="5">
    <source>
        <dbReference type="EMBL" id="RLQ22586.1"/>
    </source>
</evidence>
<accession>A0A3L7DZC2</accession>
<name>A0A3L7DZC2_9GAMM</name>
<evidence type="ECO:0000256" key="2">
    <source>
        <dbReference type="PIRSR" id="PIRSR005211-1"/>
    </source>
</evidence>
<dbReference type="Gene3D" id="3.40.50.1820">
    <property type="entry name" value="alpha/beta hydrolase"/>
    <property type="match status" value="1"/>
</dbReference>
<proteinExistence type="inferred from homology"/>
<keyword evidence="5" id="KW-0378">Hydrolase</keyword>
<dbReference type="OrthoDB" id="332676at2"/>
<dbReference type="EMBL" id="QRAN01000005">
    <property type="protein sequence ID" value="RLQ22586.1"/>
    <property type="molecule type" value="Genomic_DNA"/>
</dbReference>
<dbReference type="Proteomes" id="UP000265509">
    <property type="component" value="Unassembled WGS sequence"/>
</dbReference>
<dbReference type="InterPro" id="IPR029058">
    <property type="entry name" value="AB_hydrolase_fold"/>
</dbReference>
<dbReference type="Pfam" id="PF00561">
    <property type="entry name" value="Abhydrolase_1"/>
    <property type="match status" value="1"/>
</dbReference>
<keyword evidence="6" id="KW-1185">Reference proteome</keyword>
<organism evidence="5 6">
    <name type="scientific">Seongchinamella sediminis</name>
    <dbReference type="NCBI Taxonomy" id="2283635"/>
    <lineage>
        <taxon>Bacteria</taxon>
        <taxon>Pseudomonadati</taxon>
        <taxon>Pseudomonadota</taxon>
        <taxon>Gammaproteobacteria</taxon>
        <taxon>Cellvibrionales</taxon>
        <taxon>Halieaceae</taxon>
        <taxon>Seongchinamella</taxon>
    </lineage>
</organism>